<dbReference type="EMBL" id="CAFABC010000031">
    <property type="protein sequence ID" value="CAB4827788.1"/>
    <property type="molecule type" value="Genomic_DNA"/>
</dbReference>
<dbReference type="EMBL" id="CAFBRY010000055">
    <property type="protein sequence ID" value="CAB5153396.1"/>
    <property type="molecule type" value="Genomic_DNA"/>
</dbReference>
<feature type="domain" description="FAD-binding PCMH-type" evidence="6">
    <location>
        <begin position="22"/>
        <end position="235"/>
    </location>
</feature>
<dbReference type="GO" id="GO:0004458">
    <property type="term" value="F:D-lactate dehydrogenase (cytochrome) activity"/>
    <property type="evidence" value="ECO:0007669"/>
    <property type="project" value="TreeGrafter"/>
</dbReference>
<dbReference type="PROSITE" id="PS51387">
    <property type="entry name" value="FAD_PCMH"/>
    <property type="match status" value="1"/>
</dbReference>
<evidence type="ECO:0000313" key="10">
    <source>
        <dbReference type="EMBL" id="CAB4827788.1"/>
    </source>
</evidence>
<accession>A0A6J6UVR9</accession>
<evidence type="ECO:0000256" key="2">
    <source>
        <dbReference type="ARBA" id="ARBA00022630"/>
    </source>
</evidence>
<dbReference type="InterPro" id="IPR006094">
    <property type="entry name" value="Oxid_FAD_bind_N"/>
</dbReference>
<dbReference type="InterPro" id="IPR016164">
    <property type="entry name" value="FAD-linked_Oxase-like_C"/>
</dbReference>
<comment type="cofactor">
    <cofactor evidence="1">
        <name>FAD</name>
        <dbReference type="ChEBI" id="CHEBI:57692"/>
    </cofactor>
</comment>
<dbReference type="EMBL" id="CAEZZN010000011">
    <property type="protein sequence ID" value="CAB4763892.1"/>
    <property type="molecule type" value="Genomic_DNA"/>
</dbReference>
<dbReference type="InterPro" id="IPR016171">
    <property type="entry name" value="Vanillyl_alc_oxidase_C-sub2"/>
</dbReference>
<dbReference type="Pfam" id="PF13183">
    <property type="entry name" value="Fer4_8"/>
    <property type="match status" value="1"/>
</dbReference>
<evidence type="ECO:0000256" key="4">
    <source>
        <dbReference type="ARBA" id="ARBA00023002"/>
    </source>
</evidence>
<evidence type="ECO:0000313" key="7">
    <source>
        <dbReference type="EMBL" id="CAB4339958.1"/>
    </source>
</evidence>
<dbReference type="InterPro" id="IPR017900">
    <property type="entry name" value="4Fe4S_Fe_S_CS"/>
</dbReference>
<evidence type="ECO:0000313" key="9">
    <source>
        <dbReference type="EMBL" id="CAB4763892.1"/>
    </source>
</evidence>
<dbReference type="SUPFAM" id="SSF46548">
    <property type="entry name" value="alpha-helical ferredoxin"/>
    <property type="match status" value="1"/>
</dbReference>
<dbReference type="Pfam" id="PF02913">
    <property type="entry name" value="FAD-oxidase_C"/>
    <property type="match status" value="1"/>
</dbReference>
<dbReference type="Gene3D" id="3.30.70.2740">
    <property type="match status" value="1"/>
</dbReference>
<proteinExistence type="predicted"/>
<reference evidence="9" key="1">
    <citation type="submission" date="2020-05" db="EMBL/GenBank/DDBJ databases">
        <authorList>
            <person name="Chiriac C."/>
            <person name="Salcher M."/>
            <person name="Ghai R."/>
            <person name="Kavagutti S V."/>
        </authorList>
    </citation>
    <scope>NUCLEOTIDE SEQUENCE</scope>
</reference>
<dbReference type="EMBL" id="CAESAH010000024">
    <property type="protein sequence ID" value="CAB4339958.1"/>
    <property type="molecule type" value="Genomic_DNA"/>
</dbReference>
<dbReference type="Pfam" id="PF01565">
    <property type="entry name" value="FAD_binding_4"/>
    <property type="match status" value="1"/>
</dbReference>
<feature type="domain" description="4Fe-4S ferredoxin-type" evidence="5">
    <location>
        <begin position="569"/>
        <end position="602"/>
    </location>
</feature>
<dbReference type="SUPFAM" id="SSF56176">
    <property type="entry name" value="FAD-binding/transporter-associated domain-like"/>
    <property type="match status" value="1"/>
</dbReference>
<dbReference type="InterPro" id="IPR016166">
    <property type="entry name" value="FAD-bd_PCMH"/>
</dbReference>
<dbReference type="InterPro" id="IPR016169">
    <property type="entry name" value="FAD-bd_PCMH_sub2"/>
</dbReference>
<dbReference type="GO" id="GO:1903457">
    <property type="term" value="P:lactate catabolic process"/>
    <property type="evidence" value="ECO:0007669"/>
    <property type="project" value="TreeGrafter"/>
</dbReference>
<dbReference type="GO" id="GO:0071949">
    <property type="term" value="F:FAD binding"/>
    <property type="evidence" value="ECO:0007669"/>
    <property type="project" value="InterPro"/>
</dbReference>
<dbReference type="EMBL" id="CAEZYO010000024">
    <property type="protein sequence ID" value="CAB4731893.1"/>
    <property type="molecule type" value="Genomic_DNA"/>
</dbReference>
<dbReference type="InterPro" id="IPR004017">
    <property type="entry name" value="Cys_rich_dom"/>
</dbReference>
<dbReference type="Pfam" id="PF02754">
    <property type="entry name" value="CCG"/>
    <property type="match status" value="1"/>
</dbReference>
<evidence type="ECO:0000313" key="12">
    <source>
        <dbReference type="EMBL" id="CAB5153396.1"/>
    </source>
</evidence>
<evidence type="ECO:0000313" key="11">
    <source>
        <dbReference type="EMBL" id="CAB4855666.1"/>
    </source>
</evidence>
<keyword evidence="4" id="KW-0560">Oxidoreductase</keyword>
<dbReference type="InterPro" id="IPR017896">
    <property type="entry name" value="4Fe4S_Fe-S-bd"/>
</dbReference>
<dbReference type="PROSITE" id="PS51379">
    <property type="entry name" value="4FE4S_FER_2"/>
    <property type="match status" value="1"/>
</dbReference>
<protein>
    <submittedName>
        <fullName evidence="9">Unannotated protein</fullName>
    </submittedName>
</protein>
<dbReference type="PANTHER" id="PTHR11748">
    <property type="entry name" value="D-LACTATE DEHYDROGENASE"/>
    <property type="match status" value="1"/>
</dbReference>
<evidence type="ECO:0000256" key="1">
    <source>
        <dbReference type="ARBA" id="ARBA00001974"/>
    </source>
</evidence>
<evidence type="ECO:0000313" key="8">
    <source>
        <dbReference type="EMBL" id="CAB4731893.1"/>
    </source>
</evidence>
<name>A0A6J6UVR9_9ZZZZ</name>
<evidence type="ECO:0000256" key="3">
    <source>
        <dbReference type="ARBA" id="ARBA00022827"/>
    </source>
</evidence>
<dbReference type="Gene3D" id="3.30.465.10">
    <property type="match status" value="1"/>
</dbReference>
<organism evidence="9">
    <name type="scientific">freshwater metagenome</name>
    <dbReference type="NCBI Taxonomy" id="449393"/>
    <lineage>
        <taxon>unclassified sequences</taxon>
        <taxon>metagenomes</taxon>
        <taxon>ecological metagenomes</taxon>
    </lineage>
</organism>
<evidence type="ECO:0000259" key="5">
    <source>
        <dbReference type="PROSITE" id="PS51379"/>
    </source>
</evidence>
<keyword evidence="3" id="KW-0274">FAD</keyword>
<dbReference type="Gene3D" id="1.10.45.10">
    <property type="entry name" value="Vanillyl-alcohol Oxidase, Chain A, domain 4"/>
    <property type="match status" value="1"/>
</dbReference>
<evidence type="ECO:0000259" key="6">
    <source>
        <dbReference type="PROSITE" id="PS51387"/>
    </source>
</evidence>
<dbReference type="GO" id="GO:0008720">
    <property type="term" value="F:D-lactate dehydrogenase (NAD+) activity"/>
    <property type="evidence" value="ECO:0007669"/>
    <property type="project" value="TreeGrafter"/>
</dbReference>
<dbReference type="EMBL" id="CAFBLC010000049">
    <property type="protein sequence ID" value="CAB4855666.1"/>
    <property type="molecule type" value="Genomic_DNA"/>
</dbReference>
<gene>
    <name evidence="8" type="ORF">UFOPK2731_00887</name>
    <name evidence="9" type="ORF">UFOPK2879_00485</name>
    <name evidence="10" type="ORF">UFOPK3161_01044</name>
    <name evidence="11" type="ORF">UFOPK3288_01221</name>
    <name evidence="7" type="ORF">UFOPK3962_00891</name>
    <name evidence="12" type="ORF">UFOPK4427_01241</name>
</gene>
<dbReference type="PROSITE" id="PS00198">
    <property type="entry name" value="4FE4S_FER_1"/>
    <property type="match status" value="1"/>
</dbReference>
<keyword evidence="2" id="KW-0285">Flavoprotein</keyword>
<dbReference type="SUPFAM" id="SSF55103">
    <property type="entry name" value="FAD-linked oxidases, C-terminal domain"/>
    <property type="match status" value="1"/>
</dbReference>
<dbReference type="InterPro" id="IPR036318">
    <property type="entry name" value="FAD-bd_PCMH-like_sf"/>
</dbReference>
<dbReference type="PANTHER" id="PTHR11748:SF119">
    <property type="entry name" value="D-2-HYDROXYGLUTARATE DEHYDROGENASE"/>
    <property type="match status" value="1"/>
</dbReference>
<dbReference type="AlphaFoldDB" id="A0A6J6UVR9"/>
<sequence length="922" mass="99066">MHGDVSDAQIKIAEYSTDASNYRVPPALVVLPKDSTDILSVLSIAKESNIPVTLRGGGTSIAGNSIGTGIVIDTSVYMNKIINLDPVSRTAIVQPGVILSSLQKLAAPHGLRFGPDPSTQSRATMGGLIGNNSCGPHALSFGKTAENVISLDVIDGRLRRFSAQKNIDSIPGLAQLVSSNLATLRTEFGKFGRQVSGYSLEHLLPENGGDLARALTGTEGTLVTVLEAEVRLVEQSPAPALVVLGYPDMPSAGDDVPNLLRFKPLAMEGLDIRLIDVAREHWKGKGFPELPSGKGWLMIEVSGHDSEDAVARANELAAAAQTNDIMVLPAGPQARTLWQLRADGSGYAGRTASGKQAWPGWEDAAVPPENLGTYMRELEKLMAASNLQGVPFGHFGDGCIHVRIDFPLERESSTFRSFIEDATDLVLKLGGSPSGEHGDGRARSEMLTRMYSPTAISLFAGIKEIFDPQNFLNPGVIVKPRRIDDDLRRPKAVSIANGGGFAFADDDNDFTKAIHRCVGIGKCRADNTSTGGFMCPSYLATKNESHVTRGRARVLQEITQNTGKSTDWSSPIVKESLDLCLSCKACASDCPAEVDMAKYKSEVLYQQYKGKLRPRSHYILGQLPRWAALARISPKAVNALSQSKLGSKIVLKVGGMDARRSLPRFAEQPFFASKKTTQSSKPQILLWVDSFTQSFTPTGAYAAKALLEKIGYDVVIPEQSACCGLTWISTGQLDGAKSRLNKLLDVFEPYLDKGMEIVGLEPSCLAVLRSDLLDLLPEDSRSQQVAQSTFTIAEIINKAALNPKLMWRAPDLSHMTLVVQPHCHQHAVMGFRDDQEVLQSTGIAFTQLAGCCGLAGNFGMEDGHYDLSVAVAENALLPALRAKDATTVFLADGFSCRTQADQLAGVAGVTLSELLLSSSTTS</sequence>
<dbReference type="InterPro" id="IPR004113">
    <property type="entry name" value="FAD-bd_oxidored_4_C"/>
</dbReference>